<dbReference type="Gene3D" id="3.40.50.1820">
    <property type="entry name" value="alpha/beta hydrolase"/>
    <property type="match status" value="1"/>
</dbReference>
<dbReference type="RefSeq" id="WP_090327808.1">
    <property type="nucleotide sequence ID" value="NZ_FNSL01000001.1"/>
</dbReference>
<dbReference type="Pfam" id="PF12146">
    <property type="entry name" value="Hydrolase_4"/>
    <property type="match status" value="1"/>
</dbReference>
<evidence type="ECO:0000259" key="1">
    <source>
        <dbReference type="Pfam" id="PF12146"/>
    </source>
</evidence>
<dbReference type="EMBL" id="FNSL01000001">
    <property type="protein sequence ID" value="SEB46486.1"/>
    <property type="molecule type" value="Genomic_DNA"/>
</dbReference>
<evidence type="ECO:0000313" key="2">
    <source>
        <dbReference type="EMBL" id="SEB46486.1"/>
    </source>
</evidence>
<accession>A0A1H4JKT6</accession>
<gene>
    <name evidence="2" type="ORF">SAMN05216452_1441</name>
</gene>
<name>A0A1H4JKT6_9HYPH</name>
<keyword evidence="3" id="KW-1185">Reference proteome</keyword>
<dbReference type="InterPro" id="IPR051044">
    <property type="entry name" value="MAG_DAG_Lipase"/>
</dbReference>
<feature type="domain" description="Serine aminopeptidase S33" evidence="1">
    <location>
        <begin position="42"/>
        <end position="297"/>
    </location>
</feature>
<organism evidence="2 3">
    <name type="scientific">Nitratireductor aquibiodomus</name>
    <dbReference type="NCBI Taxonomy" id="204799"/>
    <lineage>
        <taxon>Bacteria</taxon>
        <taxon>Pseudomonadati</taxon>
        <taxon>Pseudomonadota</taxon>
        <taxon>Alphaproteobacteria</taxon>
        <taxon>Hyphomicrobiales</taxon>
        <taxon>Phyllobacteriaceae</taxon>
        <taxon>Nitratireductor</taxon>
    </lineage>
</organism>
<dbReference type="AlphaFoldDB" id="A0A1H4JKT6"/>
<protein>
    <submittedName>
        <fullName evidence="2">Lysophospholipase</fullName>
    </submittedName>
</protein>
<reference evidence="3" key="1">
    <citation type="submission" date="2016-10" db="EMBL/GenBank/DDBJ databases">
        <authorList>
            <person name="Varghese N."/>
            <person name="Submissions S."/>
        </authorList>
    </citation>
    <scope>NUCLEOTIDE SEQUENCE [LARGE SCALE GENOMIC DNA]</scope>
    <source>
        <strain evidence="3">ES.061</strain>
    </source>
</reference>
<sequence length="319" mass="35038">MDDLLIAVPENPAPDGIEAGLLQTSDGISIRYARVPGRGETKRGTVVLLPGRNEYIEKYFETADDLARRGYGSAILDWRGQGGSERLLANANRGYVESFDDYVRDLDTLFEQVVLPDCRGPYYILAHSTGVLIALLASPSLTNRVRRMVLCAPLLGLAGSPATTTWVARLARFLYAIGLGKMYMPGRRNRLKTPDFSPAALSSDPERFNRNRATVTTSPGLAINGPTVAWTRAMFRAVEQVTDPDFMARLHIPSLILAAGSDRVVSNSAIETYARHLRSGSLLTIDGARHELLQEADRYREQALAAFFAFVEGTGDIDF</sequence>
<evidence type="ECO:0000313" key="3">
    <source>
        <dbReference type="Proteomes" id="UP000199064"/>
    </source>
</evidence>
<dbReference type="PANTHER" id="PTHR11614">
    <property type="entry name" value="PHOSPHOLIPASE-RELATED"/>
    <property type="match status" value="1"/>
</dbReference>
<dbReference type="InterPro" id="IPR029058">
    <property type="entry name" value="AB_hydrolase_fold"/>
</dbReference>
<dbReference type="Proteomes" id="UP000199064">
    <property type="component" value="Unassembled WGS sequence"/>
</dbReference>
<dbReference type="InterPro" id="IPR022742">
    <property type="entry name" value="Hydrolase_4"/>
</dbReference>
<proteinExistence type="predicted"/>
<dbReference type="SUPFAM" id="SSF53474">
    <property type="entry name" value="alpha/beta-Hydrolases"/>
    <property type="match status" value="1"/>
</dbReference>